<dbReference type="InterPro" id="IPR027051">
    <property type="entry name" value="XdhC_Rossmann_dom"/>
</dbReference>
<organism evidence="3 4">
    <name type="scientific">Cetobacterium ceti</name>
    <dbReference type="NCBI Taxonomy" id="180163"/>
    <lineage>
        <taxon>Bacteria</taxon>
        <taxon>Fusobacteriati</taxon>
        <taxon>Fusobacteriota</taxon>
        <taxon>Fusobacteriia</taxon>
        <taxon>Fusobacteriales</taxon>
        <taxon>Fusobacteriaceae</taxon>
        <taxon>Cetobacterium</taxon>
    </lineage>
</organism>
<dbReference type="Pfam" id="PF02625">
    <property type="entry name" value="XdhC_CoxI"/>
    <property type="match status" value="1"/>
</dbReference>
<dbReference type="SUPFAM" id="SSF51905">
    <property type="entry name" value="FAD/NAD(P)-binding domain"/>
    <property type="match status" value="1"/>
</dbReference>
<keyword evidence="4" id="KW-1185">Reference proteome</keyword>
<dbReference type="EMBL" id="FUWX01000007">
    <property type="protein sequence ID" value="SJZ61037.1"/>
    <property type="molecule type" value="Genomic_DNA"/>
</dbReference>
<dbReference type="InterPro" id="IPR052698">
    <property type="entry name" value="MoCofactor_Util/Proc"/>
</dbReference>
<accession>A0A1T4M2D0</accession>
<dbReference type="InterPro" id="IPR036188">
    <property type="entry name" value="FAD/NAD-bd_sf"/>
</dbReference>
<dbReference type="AlphaFoldDB" id="A0A1T4M2D0"/>
<proteinExistence type="predicted"/>
<dbReference type="STRING" id="180163.SAMN02745174_01061"/>
<dbReference type="InterPro" id="IPR003777">
    <property type="entry name" value="XdhC_CoxI"/>
</dbReference>
<protein>
    <submittedName>
        <fullName evidence="3">Xanthine dehydrogenase accessory factor</fullName>
    </submittedName>
</protein>
<evidence type="ECO:0000259" key="1">
    <source>
        <dbReference type="Pfam" id="PF02625"/>
    </source>
</evidence>
<dbReference type="PANTHER" id="PTHR30388:SF6">
    <property type="entry name" value="XANTHINE DEHYDROGENASE SUBUNIT A-RELATED"/>
    <property type="match status" value="1"/>
</dbReference>
<evidence type="ECO:0000259" key="2">
    <source>
        <dbReference type="Pfam" id="PF13478"/>
    </source>
</evidence>
<dbReference type="OrthoDB" id="9773039at2"/>
<reference evidence="3 4" key="1">
    <citation type="submission" date="2017-02" db="EMBL/GenBank/DDBJ databases">
        <authorList>
            <person name="Peterson S.W."/>
        </authorList>
    </citation>
    <scope>NUCLEOTIDE SEQUENCE [LARGE SCALE GENOMIC DNA]</scope>
    <source>
        <strain evidence="3 4">ATCC 700028</strain>
    </source>
</reference>
<evidence type="ECO:0000313" key="3">
    <source>
        <dbReference type="EMBL" id="SJZ61037.1"/>
    </source>
</evidence>
<name>A0A1T4M2D0_9FUSO</name>
<evidence type="ECO:0000313" key="4">
    <source>
        <dbReference type="Proteomes" id="UP000191153"/>
    </source>
</evidence>
<sequence>MERDILERLSLEVKNGKAGVLITLTETQGSVPRRAGAIMAIVGEEVLGTIGGGKLEYEVIKLGKKALEDGKSQEFSYVLTPEESLGMSCGGSAKGFIKVFKPQYKLIIAGGGHIGRALNYHCKNLNFKVTVVDDREELRGTMDNIVIGNYSDVLKNLEVDGETYCVVVTKGHPTDNEAMLALIGRGARYIGMIGSRKKSAGTMATLRENGIPQEEIEKLYTPVGLNISDGTPEEIALEILSEILLLKNRGTLNHRRDVKKC</sequence>
<dbReference type="Pfam" id="PF13478">
    <property type="entry name" value="XdhC_C"/>
    <property type="match status" value="1"/>
</dbReference>
<feature type="domain" description="XdhC- CoxI" evidence="1">
    <location>
        <begin position="14"/>
        <end position="77"/>
    </location>
</feature>
<dbReference type="Gene3D" id="3.40.50.720">
    <property type="entry name" value="NAD(P)-binding Rossmann-like Domain"/>
    <property type="match status" value="1"/>
</dbReference>
<dbReference type="RefSeq" id="WP_078693572.1">
    <property type="nucleotide sequence ID" value="NZ_FUWX01000007.1"/>
</dbReference>
<dbReference type="PANTHER" id="PTHR30388">
    <property type="entry name" value="ALDEHYDE OXIDOREDUCTASE MOLYBDENUM COFACTOR ASSEMBLY PROTEIN"/>
    <property type="match status" value="1"/>
</dbReference>
<dbReference type="Proteomes" id="UP000191153">
    <property type="component" value="Unassembled WGS sequence"/>
</dbReference>
<feature type="domain" description="XdhC Rossmann" evidence="2">
    <location>
        <begin position="106"/>
        <end position="243"/>
    </location>
</feature>
<gene>
    <name evidence="3" type="ORF">SAMN02745174_01061</name>
</gene>